<dbReference type="AlphaFoldDB" id="A0A6V7Q9D0"/>
<dbReference type="EMBL" id="LR862134">
    <property type="protein sequence ID" value="CAD1839446.1"/>
    <property type="molecule type" value="Genomic_DNA"/>
</dbReference>
<gene>
    <name evidence="1" type="ORF">CB5_LOCUS22657</name>
</gene>
<sequence length="128" mass="13852">MIATSVESGSNVRAMFQETWHQFDVRRRDPLRHRLLRCPSKLDLMRLQELVSRQVAAASPASQDPPTSVAPALTVAVAPATAPNISAATPIASGSLGLDPTALEAEQERSLAMLAAFKWFNPPTFDGR</sequence>
<accession>A0A6V7Q9D0</accession>
<protein>
    <submittedName>
        <fullName evidence="1">Uncharacterized protein</fullName>
    </submittedName>
</protein>
<name>A0A6V7Q9D0_ANACO</name>
<evidence type="ECO:0000313" key="1">
    <source>
        <dbReference type="EMBL" id="CAD1839446.1"/>
    </source>
</evidence>
<proteinExistence type="predicted"/>
<reference evidence="1" key="1">
    <citation type="submission" date="2020-07" db="EMBL/GenBank/DDBJ databases">
        <authorList>
            <person name="Lin J."/>
        </authorList>
    </citation>
    <scope>NUCLEOTIDE SEQUENCE</scope>
</reference>
<organism evidence="1">
    <name type="scientific">Ananas comosus var. bracteatus</name>
    <name type="common">red pineapple</name>
    <dbReference type="NCBI Taxonomy" id="296719"/>
    <lineage>
        <taxon>Eukaryota</taxon>
        <taxon>Viridiplantae</taxon>
        <taxon>Streptophyta</taxon>
        <taxon>Embryophyta</taxon>
        <taxon>Tracheophyta</taxon>
        <taxon>Spermatophyta</taxon>
        <taxon>Magnoliopsida</taxon>
        <taxon>Liliopsida</taxon>
        <taxon>Poales</taxon>
        <taxon>Bromeliaceae</taxon>
        <taxon>Bromelioideae</taxon>
        <taxon>Ananas</taxon>
    </lineage>
</organism>